<evidence type="ECO:0000313" key="2">
    <source>
        <dbReference type="EMBL" id="MFC4195512.1"/>
    </source>
</evidence>
<evidence type="ECO:0000256" key="1">
    <source>
        <dbReference type="SAM" id="SignalP"/>
    </source>
</evidence>
<evidence type="ECO:0008006" key="4">
    <source>
        <dbReference type="Google" id="ProtNLM"/>
    </source>
</evidence>
<evidence type="ECO:0000313" key="3">
    <source>
        <dbReference type="Proteomes" id="UP001595792"/>
    </source>
</evidence>
<organism evidence="2 3">
    <name type="scientific">Pedobacter jamesrossensis</name>
    <dbReference type="NCBI Taxonomy" id="1908238"/>
    <lineage>
        <taxon>Bacteria</taxon>
        <taxon>Pseudomonadati</taxon>
        <taxon>Bacteroidota</taxon>
        <taxon>Sphingobacteriia</taxon>
        <taxon>Sphingobacteriales</taxon>
        <taxon>Sphingobacteriaceae</taxon>
        <taxon>Pedobacter</taxon>
    </lineage>
</organism>
<dbReference type="EMBL" id="JBHSBY010000014">
    <property type="protein sequence ID" value="MFC4195512.1"/>
    <property type="molecule type" value="Genomic_DNA"/>
</dbReference>
<proteinExistence type="predicted"/>
<feature type="signal peptide" evidence="1">
    <location>
        <begin position="1"/>
        <end position="20"/>
    </location>
</feature>
<dbReference type="RefSeq" id="WP_378958815.1">
    <property type="nucleotide sequence ID" value="NZ_JBHRXC010000016.1"/>
</dbReference>
<reference evidence="3" key="1">
    <citation type="journal article" date="2019" name="Int. J. Syst. Evol. Microbiol.">
        <title>The Global Catalogue of Microorganisms (GCM) 10K type strain sequencing project: providing services to taxonomists for standard genome sequencing and annotation.</title>
        <authorList>
            <consortium name="The Broad Institute Genomics Platform"/>
            <consortium name="The Broad Institute Genome Sequencing Center for Infectious Disease"/>
            <person name="Wu L."/>
            <person name="Ma J."/>
        </authorList>
    </citation>
    <scope>NUCLEOTIDE SEQUENCE [LARGE SCALE GENOMIC DNA]</scope>
    <source>
        <strain evidence="3">CCM 8689</strain>
    </source>
</reference>
<dbReference type="PROSITE" id="PS51257">
    <property type="entry name" value="PROKAR_LIPOPROTEIN"/>
    <property type="match status" value="1"/>
</dbReference>
<feature type="chain" id="PRO_5047460443" description="Lipoprotein" evidence="1">
    <location>
        <begin position="21"/>
        <end position="133"/>
    </location>
</feature>
<gene>
    <name evidence="2" type="ORF">ACFOUY_02225</name>
</gene>
<accession>A0ABV8NH68</accession>
<sequence>MIYKFRIIAFLFSLILPTFSACKDSNLITSTKEADESELKVLLNEIEKMSDGITCTNASDWRFVPIGSKPCGGSTHFVLYSVKIDTNLFLQKVEQYTQKQKNFNVKYQLSSDCKGIVAPKYIACINEKPKLVY</sequence>
<keyword evidence="1" id="KW-0732">Signal</keyword>
<dbReference type="Proteomes" id="UP001595792">
    <property type="component" value="Unassembled WGS sequence"/>
</dbReference>
<keyword evidence="3" id="KW-1185">Reference proteome</keyword>
<protein>
    <recommendedName>
        <fullName evidence="4">Lipoprotein</fullName>
    </recommendedName>
</protein>
<name>A0ABV8NH68_9SPHI</name>
<comment type="caution">
    <text evidence="2">The sequence shown here is derived from an EMBL/GenBank/DDBJ whole genome shotgun (WGS) entry which is preliminary data.</text>
</comment>